<keyword evidence="1" id="KW-0175">Coiled coil</keyword>
<feature type="compositionally biased region" description="Polar residues" evidence="2">
    <location>
        <begin position="18"/>
        <end position="29"/>
    </location>
</feature>
<evidence type="ECO:0000256" key="1">
    <source>
        <dbReference type="SAM" id="Coils"/>
    </source>
</evidence>
<feature type="coiled-coil region" evidence="1">
    <location>
        <begin position="84"/>
        <end position="111"/>
    </location>
</feature>
<keyword evidence="3" id="KW-0732">Signal</keyword>
<name>A0A9N7U175_PLEPL</name>
<evidence type="ECO:0000313" key="5">
    <source>
        <dbReference type="Proteomes" id="UP001153269"/>
    </source>
</evidence>
<sequence>MIVALVFFCALPGTGSVPNASKPSRNVTPRHQVDGDPAIGDGVTRHFFATIMYKLQHGFEIHFEGSPRGREGPDTRPESTTFNLVNMEKSLEKARTREEEFEKVLEDLKTTIKGE</sequence>
<feature type="region of interest" description="Disordered" evidence="2">
    <location>
        <begin position="18"/>
        <end position="39"/>
    </location>
</feature>
<evidence type="ECO:0000313" key="4">
    <source>
        <dbReference type="EMBL" id="CAB1422964.1"/>
    </source>
</evidence>
<feature type="chain" id="PRO_5040195881" evidence="3">
    <location>
        <begin position="17"/>
        <end position="115"/>
    </location>
</feature>
<comment type="caution">
    <text evidence="4">The sequence shown here is derived from an EMBL/GenBank/DDBJ whole genome shotgun (WGS) entry which is preliminary data.</text>
</comment>
<reference evidence="4" key="1">
    <citation type="submission" date="2020-03" db="EMBL/GenBank/DDBJ databases">
        <authorList>
            <person name="Weist P."/>
        </authorList>
    </citation>
    <scope>NUCLEOTIDE SEQUENCE</scope>
</reference>
<dbReference type="Proteomes" id="UP001153269">
    <property type="component" value="Unassembled WGS sequence"/>
</dbReference>
<dbReference type="AlphaFoldDB" id="A0A9N7U175"/>
<gene>
    <name evidence="4" type="ORF">PLEPLA_LOCUS10882</name>
</gene>
<organism evidence="4 5">
    <name type="scientific">Pleuronectes platessa</name>
    <name type="common">European plaice</name>
    <dbReference type="NCBI Taxonomy" id="8262"/>
    <lineage>
        <taxon>Eukaryota</taxon>
        <taxon>Metazoa</taxon>
        <taxon>Chordata</taxon>
        <taxon>Craniata</taxon>
        <taxon>Vertebrata</taxon>
        <taxon>Euteleostomi</taxon>
        <taxon>Actinopterygii</taxon>
        <taxon>Neopterygii</taxon>
        <taxon>Teleostei</taxon>
        <taxon>Neoteleostei</taxon>
        <taxon>Acanthomorphata</taxon>
        <taxon>Carangaria</taxon>
        <taxon>Pleuronectiformes</taxon>
        <taxon>Pleuronectoidei</taxon>
        <taxon>Pleuronectidae</taxon>
        <taxon>Pleuronectes</taxon>
    </lineage>
</organism>
<dbReference type="EMBL" id="CADEAL010000625">
    <property type="protein sequence ID" value="CAB1422964.1"/>
    <property type="molecule type" value="Genomic_DNA"/>
</dbReference>
<protein>
    <submittedName>
        <fullName evidence="4">Uncharacterized protein</fullName>
    </submittedName>
</protein>
<evidence type="ECO:0000256" key="3">
    <source>
        <dbReference type="SAM" id="SignalP"/>
    </source>
</evidence>
<proteinExistence type="predicted"/>
<feature type="signal peptide" evidence="3">
    <location>
        <begin position="1"/>
        <end position="16"/>
    </location>
</feature>
<accession>A0A9N7U175</accession>
<evidence type="ECO:0000256" key="2">
    <source>
        <dbReference type="SAM" id="MobiDB-lite"/>
    </source>
</evidence>
<keyword evidence="5" id="KW-1185">Reference proteome</keyword>